<dbReference type="PANTHER" id="PTHR45436">
    <property type="entry name" value="SENSOR HISTIDINE KINASE YKOH"/>
    <property type="match status" value="1"/>
</dbReference>
<dbReference type="PROSITE" id="PS50109">
    <property type="entry name" value="HIS_KIN"/>
    <property type="match status" value="1"/>
</dbReference>
<dbReference type="InterPro" id="IPR003594">
    <property type="entry name" value="HATPase_dom"/>
</dbReference>
<dbReference type="GO" id="GO:0005886">
    <property type="term" value="C:plasma membrane"/>
    <property type="evidence" value="ECO:0007669"/>
    <property type="project" value="TreeGrafter"/>
</dbReference>
<dbReference type="EMBL" id="FCNW02000066">
    <property type="protein sequence ID" value="SAL65106.1"/>
    <property type="molecule type" value="Genomic_DNA"/>
</dbReference>
<dbReference type="InterPro" id="IPR050428">
    <property type="entry name" value="TCS_sensor_his_kinase"/>
</dbReference>
<evidence type="ECO:0000256" key="5">
    <source>
        <dbReference type="ARBA" id="ARBA00022692"/>
    </source>
</evidence>
<accession>A0A158J8E2</accession>
<dbReference type="Proteomes" id="UP000054977">
    <property type="component" value="Unassembled WGS sequence"/>
</dbReference>
<keyword evidence="7" id="KW-0472">Membrane</keyword>
<keyword evidence="4" id="KW-0808">Transferase</keyword>
<evidence type="ECO:0000256" key="7">
    <source>
        <dbReference type="ARBA" id="ARBA00022989"/>
    </source>
</evidence>
<dbReference type="PANTHER" id="PTHR45436:SF8">
    <property type="entry name" value="HISTIDINE KINASE"/>
    <property type="match status" value="1"/>
</dbReference>
<dbReference type="OrthoDB" id="9809766at2"/>
<protein>
    <recommendedName>
        <fullName evidence="2">histidine kinase</fullName>
        <ecNumber evidence="2">2.7.13.3</ecNumber>
    </recommendedName>
</protein>
<reference evidence="9" key="1">
    <citation type="submission" date="2016-01" db="EMBL/GenBank/DDBJ databases">
        <authorList>
            <person name="Peeters C."/>
        </authorList>
    </citation>
    <scope>NUCLEOTIDE SEQUENCE [LARGE SCALE GENOMIC DNA]</scope>
    <source>
        <strain evidence="9">LMG 22934</strain>
    </source>
</reference>
<keyword evidence="3" id="KW-0597">Phosphoprotein</keyword>
<evidence type="ECO:0000256" key="3">
    <source>
        <dbReference type="ARBA" id="ARBA00022553"/>
    </source>
</evidence>
<dbReference type="Gene3D" id="3.30.565.10">
    <property type="entry name" value="Histidine kinase-like ATPase, C-terminal domain"/>
    <property type="match status" value="1"/>
</dbReference>
<dbReference type="STRING" id="326474.AWB65_06141"/>
<dbReference type="InterPro" id="IPR036890">
    <property type="entry name" value="HATPase_C_sf"/>
</dbReference>
<dbReference type="EC" id="2.7.13.3" evidence="2"/>
<dbReference type="InterPro" id="IPR005467">
    <property type="entry name" value="His_kinase_dom"/>
</dbReference>
<proteinExistence type="predicted"/>
<evidence type="ECO:0000256" key="4">
    <source>
        <dbReference type="ARBA" id="ARBA00022679"/>
    </source>
</evidence>
<name>A0A158J8E2_9BURK</name>
<dbReference type="SMART" id="SM00387">
    <property type="entry name" value="HATPase_c"/>
    <property type="match status" value="1"/>
</dbReference>
<dbReference type="Pfam" id="PF02518">
    <property type="entry name" value="HATPase_c"/>
    <property type="match status" value="1"/>
</dbReference>
<dbReference type="SUPFAM" id="SSF55874">
    <property type="entry name" value="ATPase domain of HSP90 chaperone/DNA topoisomerase II/histidine kinase"/>
    <property type="match status" value="1"/>
</dbReference>
<organism evidence="9 10">
    <name type="scientific">Caballeronia humi</name>
    <dbReference type="NCBI Taxonomy" id="326474"/>
    <lineage>
        <taxon>Bacteria</taxon>
        <taxon>Pseudomonadati</taxon>
        <taxon>Pseudomonadota</taxon>
        <taxon>Betaproteobacteria</taxon>
        <taxon>Burkholderiales</taxon>
        <taxon>Burkholderiaceae</taxon>
        <taxon>Caballeronia</taxon>
    </lineage>
</organism>
<keyword evidence="10" id="KW-1185">Reference proteome</keyword>
<evidence type="ECO:0000313" key="9">
    <source>
        <dbReference type="EMBL" id="SAL65106.1"/>
    </source>
</evidence>
<comment type="catalytic activity">
    <reaction evidence="1">
        <text>ATP + protein L-histidine = ADP + protein N-phospho-L-histidine.</text>
        <dbReference type="EC" id="2.7.13.3"/>
    </reaction>
</comment>
<comment type="caution">
    <text evidence="9">The sequence shown here is derived from an EMBL/GenBank/DDBJ whole genome shotgun (WGS) entry which is preliminary data.</text>
</comment>
<evidence type="ECO:0000256" key="1">
    <source>
        <dbReference type="ARBA" id="ARBA00000085"/>
    </source>
</evidence>
<keyword evidence="5" id="KW-0812">Transmembrane</keyword>
<keyword evidence="7" id="KW-1133">Transmembrane helix</keyword>
<gene>
    <name evidence="9" type="ORF">AWB65_06141</name>
</gene>
<sequence>MQGDASLLFEAIANLTENAIKFAPAGGTVLLKLFRDETGMGARVADDGPGIAHEERDAVLRRFYRGEASRPTPGNGLGLSLVSAVAGMHDMEVRFDDVERGSSIALVKRNDG</sequence>
<feature type="domain" description="Histidine kinase" evidence="8">
    <location>
        <begin position="1"/>
        <end position="106"/>
    </location>
</feature>
<dbReference type="AlphaFoldDB" id="A0A158J8E2"/>
<evidence type="ECO:0000313" key="10">
    <source>
        <dbReference type="Proteomes" id="UP000054977"/>
    </source>
</evidence>
<evidence type="ECO:0000259" key="8">
    <source>
        <dbReference type="PROSITE" id="PS50109"/>
    </source>
</evidence>
<dbReference type="GO" id="GO:0000160">
    <property type="term" value="P:phosphorelay signal transduction system"/>
    <property type="evidence" value="ECO:0007669"/>
    <property type="project" value="TreeGrafter"/>
</dbReference>
<evidence type="ECO:0000256" key="6">
    <source>
        <dbReference type="ARBA" id="ARBA00022777"/>
    </source>
</evidence>
<dbReference type="GO" id="GO:0004673">
    <property type="term" value="F:protein histidine kinase activity"/>
    <property type="evidence" value="ECO:0007669"/>
    <property type="project" value="UniProtKB-EC"/>
</dbReference>
<keyword evidence="6 9" id="KW-0418">Kinase</keyword>
<evidence type="ECO:0000256" key="2">
    <source>
        <dbReference type="ARBA" id="ARBA00012438"/>
    </source>
</evidence>